<evidence type="ECO:0000313" key="1">
    <source>
        <dbReference type="EMBL" id="GIY71132.1"/>
    </source>
</evidence>
<gene>
    <name evidence="1" type="ORF">CDAR_472051</name>
</gene>
<name>A0AAV4VLD0_9ARAC</name>
<protein>
    <submittedName>
        <fullName evidence="1">Uncharacterized protein</fullName>
    </submittedName>
</protein>
<comment type="caution">
    <text evidence="1">The sequence shown here is derived from an EMBL/GenBank/DDBJ whole genome shotgun (WGS) entry which is preliminary data.</text>
</comment>
<keyword evidence="2" id="KW-1185">Reference proteome</keyword>
<accession>A0AAV4VLD0</accession>
<dbReference type="Proteomes" id="UP001054837">
    <property type="component" value="Unassembled WGS sequence"/>
</dbReference>
<dbReference type="AlphaFoldDB" id="A0AAV4VLD0"/>
<organism evidence="1 2">
    <name type="scientific">Caerostris darwini</name>
    <dbReference type="NCBI Taxonomy" id="1538125"/>
    <lineage>
        <taxon>Eukaryota</taxon>
        <taxon>Metazoa</taxon>
        <taxon>Ecdysozoa</taxon>
        <taxon>Arthropoda</taxon>
        <taxon>Chelicerata</taxon>
        <taxon>Arachnida</taxon>
        <taxon>Araneae</taxon>
        <taxon>Araneomorphae</taxon>
        <taxon>Entelegynae</taxon>
        <taxon>Araneoidea</taxon>
        <taxon>Araneidae</taxon>
        <taxon>Caerostris</taxon>
    </lineage>
</organism>
<dbReference type="EMBL" id="BPLQ01013294">
    <property type="protein sequence ID" value="GIY71132.1"/>
    <property type="molecule type" value="Genomic_DNA"/>
</dbReference>
<evidence type="ECO:0000313" key="2">
    <source>
        <dbReference type="Proteomes" id="UP001054837"/>
    </source>
</evidence>
<reference evidence="1 2" key="1">
    <citation type="submission" date="2021-06" db="EMBL/GenBank/DDBJ databases">
        <title>Caerostris darwini draft genome.</title>
        <authorList>
            <person name="Kono N."/>
            <person name="Arakawa K."/>
        </authorList>
    </citation>
    <scope>NUCLEOTIDE SEQUENCE [LARGE SCALE GENOMIC DNA]</scope>
</reference>
<sequence>MQFPFPFATTTNSSPFLGRLFVRIFSLPSRIFLAISRIRGSLNLDASRRRMVGYGQAVMDEVALIGPCYGTGGGRSPSKVPRRVGVPCFFVRRRKITTRKETKKKKFLPSRCKGRPPFVCFD</sequence>
<proteinExistence type="predicted"/>